<keyword evidence="4 5" id="KW-0326">Glycosidase</keyword>
<dbReference type="Gene3D" id="2.60.120.560">
    <property type="entry name" value="Exo-inulinase, domain 1"/>
    <property type="match status" value="1"/>
</dbReference>
<dbReference type="Gene3D" id="2.115.10.20">
    <property type="entry name" value="Glycosyl hydrolase domain, family 43"/>
    <property type="match status" value="1"/>
</dbReference>
<dbReference type="OrthoDB" id="9759709at2"/>
<evidence type="ECO:0000256" key="2">
    <source>
        <dbReference type="ARBA" id="ARBA00012758"/>
    </source>
</evidence>
<comment type="caution">
    <text evidence="8">The sequence shown here is derived from an EMBL/GenBank/DDBJ whole genome shotgun (WGS) entry which is preliminary data.</text>
</comment>
<keyword evidence="3 5" id="KW-0378">Hydrolase</keyword>
<feature type="domain" description="Glycosyl hydrolase family 32 N-terminal" evidence="6">
    <location>
        <begin position="52"/>
        <end position="342"/>
    </location>
</feature>
<dbReference type="SUPFAM" id="SSF75005">
    <property type="entry name" value="Arabinanase/levansucrase/invertase"/>
    <property type="match status" value="1"/>
</dbReference>
<dbReference type="GO" id="GO:0004564">
    <property type="term" value="F:beta-fructofuranosidase activity"/>
    <property type="evidence" value="ECO:0007669"/>
    <property type="project" value="UniProtKB-EC"/>
</dbReference>
<protein>
    <recommendedName>
        <fullName evidence="2">beta-fructofuranosidase</fullName>
        <ecNumber evidence="2">3.2.1.26</ecNumber>
    </recommendedName>
</protein>
<dbReference type="Proteomes" id="UP000253383">
    <property type="component" value="Unassembled WGS sequence"/>
</dbReference>
<dbReference type="InterPro" id="IPR013148">
    <property type="entry name" value="Glyco_hydro_32_N"/>
</dbReference>
<dbReference type="InterPro" id="IPR051214">
    <property type="entry name" value="GH32_Enzymes"/>
</dbReference>
<dbReference type="PANTHER" id="PTHR43101">
    <property type="entry name" value="BETA-FRUCTOSIDASE"/>
    <property type="match status" value="1"/>
</dbReference>
<dbReference type="InterPro" id="IPR013189">
    <property type="entry name" value="Glyco_hydro_32_C"/>
</dbReference>
<dbReference type="EMBL" id="QOWE01000002">
    <property type="protein sequence ID" value="RCR71186.1"/>
    <property type="molecule type" value="Genomic_DNA"/>
</dbReference>
<gene>
    <name evidence="8" type="ORF">DUE52_02745</name>
</gene>
<dbReference type="CDD" id="cd08996">
    <property type="entry name" value="GH32_FFase"/>
    <property type="match status" value="1"/>
</dbReference>
<sequence>MAQENRASKVPFYTFGTTLAEQEKQLKVNPMLKRFDASRKELAEDHHRPTYHYVSPEGIMNDPNGLCFWQGRWHMFYQGFPPEDPRVHWGHVVSTDLIHWRDLPYAIYPNPEDRVYSGTTFVEKDRVIAMYHGVGSGSMVATSTDPLLLNWTKLGNKPVIPIPKPGEQLPYNVFDPAIWKKGDQYYSVLAGQRPVGPGNKMVRALFLFRSTDLANWQYLHPFIENDGYGMVGDDGACPYFWPIGNKGKYILLHFSHMSGGKYLLGDYDQVNDKFIVTDGGNFNHGPMLPNGVHAPSAYPDGKGGINVIFNINEGKADKTWGRIMTLPRLLTLDENGKLLMSPAGDIASLRSKKVTVAETPLPDNQEIVLSAVSGNALEMHAVIDPKNSPTIELNVLRSPGKEEYTRILFYKNGGFWDRSVPGKAVQYSAISIDNSTASTLEGVRSRVPETASVLINEGELIDLRIFVDKSIVEVFVNGRQCVAVRMYPGRSDSQGVSIQAHGSPATLKSLEAWQMENLFAKP</sequence>
<comment type="similarity">
    <text evidence="1 5">Belongs to the glycosyl hydrolase 32 family.</text>
</comment>
<evidence type="ECO:0000259" key="7">
    <source>
        <dbReference type="Pfam" id="PF08244"/>
    </source>
</evidence>
<name>A0A368JW55_9BACT</name>
<dbReference type="AlphaFoldDB" id="A0A368JW55"/>
<dbReference type="EC" id="3.2.1.26" evidence="2"/>
<dbReference type="PANTHER" id="PTHR43101:SF1">
    <property type="entry name" value="BETA-FRUCTOSIDASE"/>
    <property type="match status" value="1"/>
</dbReference>
<evidence type="ECO:0000256" key="3">
    <source>
        <dbReference type="ARBA" id="ARBA00022801"/>
    </source>
</evidence>
<evidence type="ECO:0000256" key="5">
    <source>
        <dbReference type="RuleBase" id="RU362110"/>
    </source>
</evidence>
<evidence type="ECO:0000313" key="9">
    <source>
        <dbReference type="Proteomes" id="UP000253383"/>
    </source>
</evidence>
<dbReference type="InterPro" id="IPR013320">
    <property type="entry name" value="ConA-like_dom_sf"/>
</dbReference>
<evidence type="ECO:0000256" key="4">
    <source>
        <dbReference type="ARBA" id="ARBA00023295"/>
    </source>
</evidence>
<keyword evidence="9" id="KW-1185">Reference proteome</keyword>
<organism evidence="8 9">
    <name type="scientific">Larkinella punicea</name>
    <dbReference type="NCBI Taxonomy" id="2315727"/>
    <lineage>
        <taxon>Bacteria</taxon>
        <taxon>Pseudomonadati</taxon>
        <taxon>Bacteroidota</taxon>
        <taxon>Cytophagia</taxon>
        <taxon>Cytophagales</taxon>
        <taxon>Spirosomataceae</taxon>
        <taxon>Larkinella</taxon>
    </lineage>
</organism>
<dbReference type="SMART" id="SM00640">
    <property type="entry name" value="Glyco_32"/>
    <property type="match status" value="1"/>
</dbReference>
<evidence type="ECO:0000313" key="8">
    <source>
        <dbReference type="EMBL" id="RCR71186.1"/>
    </source>
</evidence>
<accession>A0A368JW55</accession>
<dbReference type="SUPFAM" id="SSF49899">
    <property type="entry name" value="Concanavalin A-like lectins/glucanases"/>
    <property type="match status" value="1"/>
</dbReference>
<dbReference type="GO" id="GO:0005975">
    <property type="term" value="P:carbohydrate metabolic process"/>
    <property type="evidence" value="ECO:0007669"/>
    <property type="project" value="InterPro"/>
</dbReference>
<evidence type="ECO:0000259" key="6">
    <source>
        <dbReference type="Pfam" id="PF00251"/>
    </source>
</evidence>
<dbReference type="InterPro" id="IPR001362">
    <property type="entry name" value="Glyco_hydro_32"/>
</dbReference>
<dbReference type="Pfam" id="PF00251">
    <property type="entry name" value="Glyco_hydro_32N"/>
    <property type="match status" value="1"/>
</dbReference>
<dbReference type="InterPro" id="IPR023296">
    <property type="entry name" value="Glyco_hydro_beta-prop_sf"/>
</dbReference>
<proteinExistence type="inferred from homology"/>
<reference evidence="8 9" key="1">
    <citation type="submission" date="2018-07" db="EMBL/GenBank/DDBJ databases">
        <title>Genome analysis of Larkinella rosea.</title>
        <authorList>
            <person name="Zhou Z."/>
            <person name="Wang G."/>
        </authorList>
    </citation>
    <scope>NUCLEOTIDE SEQUENCE [LARGE SCALE GENOMIC DNA]</scope>
    <source>
        <strain evidence="9">zzj9</strain>
    </source>
</reference>
<dbReference type="Pfam" id="PF08244">
    <property type="entry name" value="Glyco_hydro_32C"/>
    <property type="match status" value="1"/>
</dbReference>
<evidence type="ECO:0000256" key="1">
    <source>
        <dbReference type="ARBA" id="ARBA00009902"/>
    </source>
</evidence>
<feature type="domain" description="Glycosyl hydrolase family 32 C-terminal" evidence="7">
    <location>
        <begin position="347"/>
        <end position="514"/>
    </location>
</feature>